<proteinExistence type="predicted"/>
<accession>A0A1H4G676</accession>
<dbReference type="EMBL" id="FNRA01000009">
    <property type="protein sequence ID" value="SEB05099.1"/>
    <property type="molecule type" value="Genomic_DNA"/>
</dbReference>
<sequence>MENYEFTGEIQGEYRQIKIYPMLCLSNHYLIHWDGFEVGVIKKVNGKWHSDNEALSDYVEELGSFIDKEDISV</sequence>
<name>A0A1H4G676_9SPHI</name>
<dbReference type="OrthoDB" id="772406at2"/>
<dbReference type="STRING" id="425514.SAMN05443550_10966"/>
<organism evidence="1 2">
    <name type="scientific">Pedobacter hartonius</name>
    <dbReference type="NCBI Taxonomy" id="425514"/>
    <lineage>
        <taxon>Bacteria</taxon>
        <taxon>Pseudomonadati</taxon>
        <taxon>Bacteroidota</taxon>
        <taxon>Sphingobacteriia</taxon>
        <taxon>Sphingobacteriales</taxon>
        <taxon>Sphingobacteriaceae</taxon>
        <taxon>Pedobacter</taxon>
    </lineage>
</organism>
<evidence type="ECO:0000313" key="2">
    <source>
        <dbReference type="Proteomes" id="UP000198850"/>
    </source>
</evidence>
<gene>
    <name evidence="1" type="ORF">SAMN05443550_10966</name>
</gene>
<evidence type="ECO:0000313" key="1">
    <source>
        <dbReference type="EMBL" id="SEB05099.1"/>
    </source>
</evidence>
<protein>
    <submittedName>
        <fullName evidence="1">Uncharacterized protein</fullName>
    </submittedName>
</protein>
<dbReference type="RefSeq" id="WP_090558324.1">
    <property type="nucleotide sequence ID" value="NZ_FNRA01000009.1"/>
</dbReference>
<keyword evidence="2" id="KW-1185">Reference proteome</keyword>
<dbReference type="AlphaFoldDB" id="A0A1H4G676"/>
<reference evidence="1 2" key="1">
    <citation type="submission" date="2016-10" db="EMBL/GenBank/DDBJ databases">
        <authorList>
            <person name="de Groot N.N."/>
        </authorList>
    </citation>
    <scope>NUCLEOTIDE SEQUENCE [LARGE SCALE GENOMIC DNA]</scope>
    <source>
        <strain evidence="1 2">DSM 19033</strain>
    </source>
</reference>
<dbReference type="Proteomes" id="UP000198850">
    <property type="component" value="Unassembled WGS sequence"/>
</dbReference>